<protein>
    <submittedName>
        <fullName evidence="2">Uncharacterized protein</fullName>
    </submittedName>
</protein>
<accession>A0A9D9DQN4</accession>
<gene>
    <name evidence="2" type="ORF">IAC76_06745</name>
</gene>
<reference evidence="2" key="1">
    <citation type="submission" date="2020-10" db="EMBL/GenBank/DDBJ databases">
        <authorList>
            <person name="Gilroy R."/>
        </authorList>
    </citation>
    <scope>NUCLEOTIDE SEQUENCE</scope>
    <source>
        <strain evidence="2">10192</strain>
    </source>
</reference>
<sequence length="95" mass="10778">MKKYLLFFGVLGFLMIPAQGAFAWDISYLNPLPYIGIGENKTSFSLNPFTGFKNCNPCKKIDECDRCAHVKVVPTCPTCQKAFNNEPCPCMRNRY</sequence>
<dbReference type="Proteomes" id="UP000823632">
    <property type="component" value="Unassembled WGS sequence"/>
</dbReference>
<proteinExistence type="predicted"/>
<name>A0A9D9DQN4_9BACT</name>
<organism evidence="2 3">
    <name type="scientific">Candidatus Scatousia excrementipullorum</name>
    <dbReference type="NCBI Taxonomy" id="2840936"/>
    <lineage>
        <taxon>Bacteria</taxon>
        <taxon>Candidatus Scatousia</taxon>
    </lineage>
</organism>
<feature type="signal peptide" evidence="1">
    <location>
        <begin position="1"/>
        <end position="23"/>
    </location>
</feature>
<dbReference type="EMBL" id="JADIND010000146">
    <property type="protein sequence ID" value="MBO8431070.1"/>
    <property type="molecule type" value="Genomic_DNA"/>
</dbReference>
<keyword evidence="1" id="KW-0732">Signal</keyword>
<reference evidence="2" key="2">
    <citation type="journal article" date="2021" name="PeerJ">
        <title>Extensive microbial diversity within the chicken gut microbiome revealed by metagenomics and culture.</title>
        <authorList>
            <person name="Gilroy R."/>
            <person name="Ravi A."/>
            <person name="Getino M."/>
            <person name="Pursley I."/>
            <person name="Horton D.L."/>
            <person name="Alikhan N.F."/>
            <person name="Baker D."/>
            <person name="Gharbi K."/>
            <person name="Hall N."/>
            <person name="Watson M."/>
            <person name="Adriaenssens E.M."/>
            <person name="Foster-Nyarko E."/>
            <person name="Jarju S."/>
            <person name="Secka A."/>
            <person name="Antonio M."/>
            <person name="Oren A."/>
            <person name="Chaudhuri R.R."/>
            <person name="La Ragione R."/>
            <person name="Hildebrand F."/>
            <person name="Pallen M.J."/>
        </authorList>
    </citation>
    <scope>NUCLEOTIDE SEQUENCE</scope>
    <source>
        <strain evidence="2">10192</strain>
    </source>
</reference>
<comment type="caution">
    <text evidence="2">The sequence shown here is derived from an EMBL/GenBank/DDBJ whole genome shotgun (WGS) entry which is preliminary data.</text>
</comment>
<evidence type="ECO:0000256" key="1">
    <source>
        <dbReference type="SAM" id="SignalP"/>
    </source>
</evidence>
<evidence type="ECO:0000313" key="3">
    <source>
        <dbReference type="Proteomes" id="UP000823632"/>
    </source>
</evidence>
<evidence type="ECO:0000313" key="2">
    <source>
        <dbReference type="EMBL" id="MBO8431070.1"/>
    </source>
</evidence>
<feature type="chain" id="PRO_5038692894" evidence="1">
    <location>
        <begin position="24"/>
        <end position="95"/>
    </location>
</feature>
<dbReference type="AlphaFoldDB" id="A0A9D9DQN4"/>